<sequence length="1542" mass="167383">MQVDPSPVSVGDGGTVSRESSAPHLVSESMVGNPPQTLPPELRGDVLHTQQNKLRTTADCKASNVCIEANKASNSNHCPEVPPSQTHNNAPMSTPALVNSALPERTEVPKTKAEAAGPYPVHQWPNGKKVSPENPVNSSNLTTNKKTQVPTQTQSVISLPPGFHCSTLFKTGQPVAFLPTTNFASPLCKITLPPGLGQIAALREATASQFQKERTQQTPTSTTMTPSLKSYPYHLSAGRGPATEKKSLSSASKARCDSMSSAKGCKAGAEHKSSVATVATPAIALPVQQATVGSVPPPRFTISPSAAICCNPALASINPQGRLLSLVEKGSLYRSADKTSLAYLKPKTSSVEEHNAACPAEVRDLPLDLSSKSKRQKIVKDLQSSPAVTTEHHPVEPHPQNTANLKRVQGANFGSATSYAVLPDAQKNGATQKPSKLSNHQALEPTASWVKGSPQGSLNSLPGTYVGVASPILASTLRSKDGKTAAFVEDIQTFAKQETISIIDQGEQLASRGKKAPFVVKGNQLIKGAKHSSNTLSAGTQGFSSKDALTTPLSASANSQPLRKSLSGKAGTPYSPSGIKPLWQQPTVQSQGTPVQRRPTQPQGPQKVKANANCEASVFKSPQSSPKIEDEKWEKNKSPLSNLESIVKQKALETTALTGESCCNPVTVGSRRIEAASVLNRPQDTAFQQNLASGLASVKGTEKWDIKPGRTSPVADNPQVINRQDAATIPLPKEKSRERHTKQKESKANEGDQISSKLVKHCQDSVCSLQEDRNKKESMLAQELEGEQMKEKTVQEEVTPPVRLEGIALSILQGQSAIEGEKTTNGTKEDLPSKGKTNVTKPKKPRKLSKDKTSPEIQKKSTTTMKKQQVKESVSVKQWPPQKKKKVSSPVLEQNQLTETTSPVSEEEGRTRKGKSRINNVKQPVTSKAGCESSPLSGLQSEEDHSSVTSLGWPCKDQETKEGSSPRLRRGRHRADEALRKNWSLTAPSTPHAASDPPSAPAPTTAVPPRRPRGRPRLNPLPAEAADAGTAKSSQGGEGGDTPAMKKRRRCRNRRYQNGEYITEKDKAADMEKQERDAGVKLPIRDDTNTDVRTGMYPRLSATLMGQESSPDPSPRRSLFTRSGSTRRQESPPTPESNDKPSGKRKFKSKHLCDTDEHKKLKTKRGSLGKRSASLPIDEDSPAVKKPAGPFATPKGSSSPVSPRKGSTGRGGTPDLTPSRPVPPEARRLIVNKNAGETLLQRAARLGYQDVVLYCLEKDIREVNRRDNAGYTALHEACARGWTHIVQVLLRHGADVNCSAQDGTRPIHDAVAADNLAVVWMLLNHGADPTLATYSGQTAVKLAQSPSMKTFLNEYFTDLEGRTDQDPSLQWDFYSSSVFETDQDACWDFLLSLPEDGDEEEWREPEKEKDSEMDCLLFEFSSEPLIPCYHIQISLTQGFCNWFLLMDVLKRLKMSARIFRARYPHFEVVSISQAELWKQVAVSQTSIAPDELRPADEEEEEEEMVELVRCVPELQGLLGSTIQLLSTDEDEGSEVTTRVCSR</sequence>
<feature type="compositionally biased region" description="Basic and acidic residues" evidence="9">
    <location>
        <begin position="1062"/>
        <end position="1090"/>
    </location>
</feature>
<dbReference type="PROSITE" id="PS50297">
    <property type="entry name" value="ANK_REP_REGION"/>
    <property type="match status" value="2"/>
</dbReference>
<reference evidence="12" key="1">
    <citation type="submission" date="2025-08" db="UniProtKB">
        <authorList>
            <consortium name="RefSeq"/>
        </authorList>
    </citation>
    <scope>IDENTIFICATION</scope>
</reference>
<dbReference type="InParanoid" id="A0A6J2ULY0"/>
<dbReference type="Gene3D" id="1.25.40.20">
    <property type="entry name" value="Ankyrin repeat-containing domain"/>
    <property type="match status" value="1"/>
</dbReference>
<keyword evidence="6" id="KW-0539">Nucleus</keyword>
<dbReference type="OrthoDB" id="3666223at2759"/>
<dbReference type="Proteomes" id="UP000504632">
    <property type="component" value="Chromosome 2"/>
</dbReference>
<dbReference type="GeneID" id="115804983"/>
<name>A0A6J2ULY0_CHACN</name>
<evidence type="ECO:0000256" key="1">
    <source>
        <dbReference type="ARBA" id="ARBA00004123"/>
    </source>
</evidence>
<dbReference type="InterPro" id="IPR002110">
    <property type="entry name" value="Ankyrin_rpt"/>
</dbReference>
<evidence type="ECO:0000256" key="9">
    <source>
        <dbReference type="SAM" id="MobiDB-lite"/>
    </source>
</evidence>
<feature type="compositionally biased region" description="Basic and acidic residues" evidence="9">
    <location>
        <begin position="627"/>
        <end position="637"/>
    </location>
</feature>
<evidence type="ECO:0000256" key="4">
    <source>
        <dbReference type="ARBA" id="ARBA00022737"/>
    </source>
</evidence>
<feature type="region of interest" description="Disordered" evidence="9">
    <location>
        <begin position="818"/>
        <end position="1225"/>
    </location>
</feature>
<keyword evidence="2" id="KW-1017">Isopeptide bond</keyword>
<feature type="compositionally biased region" description="Low complexity" evidence="9">
    <location>
        <begin position="860"/>
        <end position="881"/>
    </location>
</feature>
<feature type="region of interest" description="Disordered" evidence="9">
    <location>
        <begin position="113"/>
        <end position="149"/>
    </location>
</feature>
<protein>
    <submittedName>
        <fullName evidence="12">BCL-6 corepressor-like protein 1</fullName>
    </submittedName>
</protein>
<dbReference type="PANTHER" id="PTHR24117:SF6">
    <property type="entry name" value="BCL-6 COREPRESSOR-LIKE PROTEIN 1"/>
    <property type="match status" value="1"/>
</dbReference>
<dbReference type="Pfam" id="PF16553">
    <property type="entry name" value="PUFD"/>
    <property type="match status" value="1"/>
</dbReference>
<feature type="region of interest" description="Disordered" evidence="9">
    <location>
        <begin position="551"/>
        <end position="637"/>
    </location>
</feature>
<evidence type="ECO:0000256" key="5">
    <source>
        <dbReference type="ARBA" id="ARBA00022843"/>
    </source>
</evidence>
<feature type="repeat" description="ANK" evidence="8">
    <location>
        <begin position="1269"/>
        <end position="1301"/>
    </location>
</feature>
<feature type="compositionally biased region" description="Polar residues" evidence="9">
    <location>
        <begin position="917"/>
        <end position="926"/>
    </location>
</feature>
<feature type="compositionally biased region" description="Low complexity" evidence="9">
    <location>
        <begin position="216"/>
        <end position="227"/>
    </location>
</feature>
<dbReference type="InterPro" id="IPR047144">
    <property type="entry name" value="BCOR-like"/>
</dbReference>
<evidence type="ECO:0000256" key="8">
    <source>
        <dbReference type="PROSITE-ProRule" id="PRU00023"/>
    </source>
</evidence>
<comment type="subcellular location">
    <subcellularLocation>
        <location evidence="1">Nucleus</location>
    </subcellularLocation>
</comment>
<feature type="compositionally biased region" description="Basic and acidic residues" evidence="9">
    <location>
        <begin position="819"/>
        <end position="833"/>
    </location>
</feature>
<dbReference type="InterPro" id="IPR032365">
    <property type="entry name" value="PUFD"/>
</dbReference>
<feature type="compositionally biased region" description="Polar residues" evidence="9">
    <location>
        <begin position="551"/>
        <end position="562"/>
    </location>
</feature>
<dbReference type="CTD" id="63035"/>
<accession>A0A6J2ULY0</accession>
<evidence type="ECO:0000256" key="6">
    <source>
        <dbReference type="ARBA" id="ARBA00023242"/>
    </source>
</evidence>
<dbReference type="GO" id="GO:0005634">
    <property type="term" value="C:nucleus"/>
    <property type="evidence" value="ECO:0007669"/>
    <property type="project" value="UniProtKB-SubCell"/>
</dbReference>
<feature type="repeat" description="ANK" evidence="8">
    <location>
        <begin position="1302"/>
        <end position="1334"/>
    </location>
</feature>
<feature type="compositionally biased region" description="Basic and acidic residues" evidence="9">
    <location>
        <begin position="732"/>
        <end position="750"/>
    </location>
</feature>
<comment type="similarity">
    <text evidence="7">Belongs to the BCOR family.</text>
</comment>
<dbReference type="PROSITE" id="PS50088">
    <property type="entry name" value="ANK_REPEAT"/>
    <property type="match status" value="2"/>
</dbReference>
<dbReference type="GO" id="GO:0003714">
    <property type="term" value="F:transcription corepressor activity"/>
    <property type="evidence" value="ECO:0007669"/>
    <property type="project" value="TreeGrafter"/>
</dbReference>
<evidence type="ECO:0000256" key="2">
    <source>
        <dbReference type="ARBA" id="ARBA00022499"/>
    </source>
</evidence>
<keyword evidence="4" id="KW-0677">Repeat</keyword>
<evidence type="ECO:0000256" key="3">
    <source>
        <dbReference type="ARBA" id="ARBA00022553"/>
    </source>
</evidence>
<gene>
    <name evidence="12" type="primary">bcorl1</name>
</gene>
<feature type="region of interest" description="Disordered" evidence="9">
    <location>
        <begin position="210"/>
        <end position="229"/>
    </location>
</feature>
<organism evidence="11 12">
    <name type="scientific">Chanos chanos</name>
    <name type="common">Milkfish</name>
    <name type="synonym">Mugil chanos</name>
    <dbReference type="NCBI Taxonomy" id="29144"/>
    <lineage>
        <taxon>Eukaryota</taxon>
        <taxon>Metazoa</taxon>
        <taxon>Chordata</taxon>
        <taxon>Craniata</taxon>
        <taxon>Vertebrata</taxon>
        <taxon>Euteleostomi</taxon>
        <taxon>Actinopterygii</taxon>
        <taxon>Neopterygii</taxon>
        <taxon>Teleostei</taxon>
        <taxon>Ostariophysi</taxon>
        <taxon>Gonorynchiformes</taxon>
        <taxon>Chanidae</taxon>
        <taxon>Chanos</taxon>
    </lineage>
</organism>
<evidence type="ECO:0000259" key="10">
    <source>
        <dbReference type="Pfam" id="PF16553"/>
    </source>
</evidence>
<feature type="compositionally biased region" description="Polar residues" evidence="9">
    <location>
        <begin position="134"/>
        <end position="149"/>
    </location>
</feature>
<dbReference type="InterPro" id="IPR036770">
    <property type="entry name" value="Ankyrin_rpt-contain_sf"/>
</dbReference>
<feature type="region of interest" description="Disordered" evidence="9">
    <location>
        <begin position="376"/>
        <end position="402"/>
    </location>
</feature>
<dbReference type="Gene3D" id="3.10.260.40">
    <property type="entry name" value="BCL-6 corepressor, PCGF1 binding domain"/>
    <property type="match status" value="1"/>
</dbReference>
<feature type="domain" description="BCL-6 corepressor PCGF1 binding" evidence="10">
    <location>
        <begin position="1414"/>
        <end position="1527"/>
    </location>
</feature>
<dbReference type="GO" id="GO:0000122">
    <property type="term" value="P:negative regulation of transcription by RNA polymerase II"/>
    <property type="evidence" value="ECO:0007669"/>
    <property type="project" value="TreeGrafter"/>
</dbReference>
<dbReference type="SMART" id="SM00248">
    <property type="entry name" value="ANK"/>
    <property type="match status" value="3"/>
</dbReference>
<proteinExistence type="inferred from homology"/>
<feature type="compositionally biased region" description="Basic residues" evidence="9">
    <location>
        <begin position="1045"/>
        <end position="1055"/>
    </location>
</feature>
<evidence type="ECO:0000313" key="11">
    <source>
        <dbReference type="Proteomes" id="UP000504632"/>
    </source>
</evidence>
<feature type="compositionally biased region" description="Polar residues" evidence="9">
    <location>
        <begin position="892"/>
        <end position="904"/>
    </location>
</feature>
<feature type="compositionally biased region" description="Basic and acidic residues" evidence="9">
    <location>
        <begin position="848"/>
        <end position="859"/>
    </location>
</feature>
<evidence type="ECO:0000313" key="12">
    <source>
        <dbReference type="RefSeq" id="XP_030621330.1"/>
    </source>
</evidence>
<dbReference type="SUPFAM" id="SSF48403">
    <property type="entry name" value="Ankyrin repeat"/>
    <property type="match status" value="1"/>
</dbReference>
<dbReference type="RefSeq" id="XP_030621330.1">
    <property type="nucleotide sequence ID" value="XM_030765470.1"/>
</dbReference>
<keyword evidence="3" id="KW-0597">Phosphoprotein</keyword>
<dbReference type="InterPro" id="IPR038227">
    <property type="entry name" value="PUFD_som_sf"/>
</dbReference>
<keyword evidence="5" id="KW-0832">Ubl conjugation</keyword>
<dbReference type="FunFam" id="1.25.40.20:FF:000032">
    <property type="entry name" value="BCL-6 corepressor isoform X1"/>
    <property type="match status" value="1"/>
</dbReference>
<feature type="region of interest" description="Disordered" evidence="9">
    <location>
        <begin position="723"/>
        <end position="754"/>
    </location>
</feature>
<dbReference type="Pfam" id="PF12796">
    <property type="entry name" value="Ank_2"/>
    <property type="match status" value="1"/>
</dbReference>
<keyword evidence="8" id="KW-0040">ANK repeat</keyword>
<evidence type="ECO:0000256" key="7">
    <source>
        <dbReference type="ARBA" id="ARBA00034703"/>
    </source>
</evidence>
<feature type="region of interest" description="Disordered" evidence="9">
    <location>
        <begin position="1"/>
        <end position="42"/>
    </location>
</feature>
<feature type="compositionally biased region" description="Low complexity" evidence="9">
    <location>
        <begin position="986"/>
        <end position="1008"/>
    </location>
</feature>
<dbReference type="PANTHER" id="PTHR24117">
    <property type="entry name" value="AGAP007537-PB"/>
    <property type="match status" value="1"/>
</dbReference>
<feature type="compositionally biased region" description="Polar residues" evidence="9">
    <location>
        <begin position="584"/>
        <end position="604"/>
    </location>
</feature>
<keyword evidence="11" id="KW-1185">Reference proteome</keyword>